<evidence type="ECO:0000313" key="2">
    <source>
        <dbReference type="EMBL" id="CAF0894475.1"/>
    </source>
</evidence>
<feature type="region of interest" description="Disordered" evidence="1">
    <location>
        <begin position="341"/>
        <end position="364"/>
    </location>
</feature>
<accession>A0A8S2WIP6</accession>
<proteinExistence type="predicted"/>
<organism evidence="4 5">
    <name type="scientific">Didymodactylos carnosus</name>
    <dbReference type="NCBI Taxonomy" id="1234261"/>
    <lineage>
        <taxon>Eukaryota</taxon>
        <taxon>Metazoa</taxon>
        <taxon>Spiralia</taxon>
        <taxon>Gnathifera</taxon>
        <taxon>Rotifera</taxon>
        <taxon>Eurotatoria</taxon>
        <taxon>Bdelloidea</taxon>
        <taxon>Philodinida</taxon>
        <taxon>Philodinidae</taxon>
        <taxon>Didymodactylos</taxon>
    </lineage>
</organism>
<evidence type="ECO:0000313" key="4">
    <source>
        <dbReference type="EMBL" id="CAF4440964.1"/>
    </source>
</evidence>
<dbReference type="EMBL" id="CAJOBA010003264">
    <property type="protein sequence ID" value="CAF3676197.1"/>
    <property type="molecule type" value="Genomic_DNA"/>
</dbReference>
<dbReference type="Proteomes" id="UP000681722">
    <property type="component" value="Unassembled WGS sequence"/>
</dbReference>
<sequence>MYPTQANDLLQQLSTINFNHTNATSQPVTTAATTTTSAAGRTDDLPTSATAAAKEFIDTVRKFSRDTNPDPSHLLYGQPTTVAATVSDVVFVNPKLKSLILFGRYINLALLLLPYDGSQPKDFDIDTGKVLLLLRSSGDPRLRRILTLPEFLLASSKYTTIFCEVYEQRRQELNKYQAQIITMAQRFPGPSFYFYHCEFAQKADALLSKNILLNWSVLDLKLYCTLTPAGATACNLCHSVMHAAAFCPFAATGNSVAAPQSLSSTTTTTNNRTPFFNFRRTTADSRGRTRVYFGNHELCNDYNDINGNRCKREPCNFLHACLLSHSTAHSRVDCLQSAVNNTSPARPTVPPASQALANNNTKKC</sequence>
<protein>
    <recommendedName>
        <fullName evidence="6">C3H1-type domain-containing protein</fullName>
    </recommendedName>
</protein>
<name>A0A8S2WIP6_9BILA</name>
<dbReference type="OrthoDB" id="6154499at2759"/>
<gene>
    <name evidence="2" type="ORF">OVA965_LOCUS9297</name>
    <name evidence="4" type="ORF">SRO942_LOCUS41701</name>
    <name evidence="3" type="ORF">TMI583_LOCUS9293</name>
</gene>
<reference evidence="4" key="1">
    <citation type="submission" date="2021-02" db="EMBL/GenBank/DDBJ databases">
        <authorList>
            <person name="Nowell W R."/>
        </authorList>
    </citation>
    <scope>NUCLEOTIDE SEQUENCE</scope>
</reference>
<dbReference type="AlphaFoldDB" id="A0A8S2WIP6"/>
<evidence type="ECO:0000256" key="1">
    <source>
        <dbReference type="SAM" id="MobiDB-lite"/>
    </source>
</evidence>
<comment type="caution">
    <text evidence="4">The sequence shown here is derived from an EMBL/GenBank/DDBJ whole genome shotgun (WGS) entry which is preliminary data.</text>
</comment>
<dbReference type="EMBL" id="CAJOBC010096543">
    <property type="protein sequence ID" value="CAF4440964.1"/>
    <property type="molecule type" value="Genomic_DNA"/>
</dbReference>
<evidence type="ECO:0000313" key="5">
    <source>
        <dbReference type="Proteomes" id="UP000681722"/>
    </source>
</evidence>
<dbReference type="Proteomes" id="UP000682733">
    <property type="component" value="Unassembled WGS sequence"/>
</dbReference>
<feature type="compositionally biased region" description="Polar residues" evidence="1">
    <location>
        <begin position="355"/>
        <end position="364"/>
    </location>
</feature>
<dbReference type="EMBL" id="CAJNOK010003263">
    <property type="protein sequence ID" value="CAF0894475.1"/>
    <property type="molecule type" value="Genomic_DNA"/>
</dbReference>
<evidence type="ECO:0008006" key="6">
    <source>
        <dbReference type="Google" id="ProtNLM"/>
    </source>
</evidence>
<evidence type="ECO:0000313" key="3">
    <source>
        <dbReference type="EMBL" id="CAF3676197.1"/>
    </source>
</evidence>
<dbReference type="Proteomes" id="UP000677228">
    <property type="component" value="Unassembled WGS sequence"/>
</dbReference>